<dbReference type="Pfam" id="PF04102">
    <property type="entry name" value="SlyX"/>
    <property type="match status" value="1"/>
</dbReference>
<dbReference type="HOGENOM" id="CLU_180796_5_3_7"/>
<dbReference type="InterPro" id="IPR007236">
    <property type="entry name" value="SlyX"/>
</dbReference>
<accession>M4VQK8</accession>
<dbReference type="eggNOG" id="COG2900">
    <property type="taxonomic scope" value="Bacteria"/>
</dbReference>
<evidence type="ECO:0000313" key="2">
    <source>
        <dbReference type="EMBL" id="AGH95444.1"/>
    </source>
</evidence>
<dbReference type="KEGG" id="bex:A11Q_1228"/>
<gene>
    <name evidence="2" type="ORF">A11Q_1228</name>
</gene>
<keyword evidence="3" id="KW-1185">Reference proteome</keyword>
<dbReference type="Gene3D" id="1.20.5.300">
    <property type="match status" value="1"/>
</dbReference>
<dbReference type="AlphaFoldDB" id="M4VQK8"/>
<evidence type="ECO:0008006" key="4">
    <source>
        <dbReference type="Google" id="ProtNLM"/>
    </source>
</evidence>
<organism evidence="2 3">
    <name type="scientific">Pseudobdellovibrio exovorus JSS</name>
    <dbReference type="NCBI Taxonomy" id="1184267"/>
    <lineage>
        <taxon>Bacteria</taxon>
        <taxon>Pseudomonadati</taxon>
        <taxon>Bdellovibrionota</taxon>
        <taxon>Bdellovibrionia</taxon>
        <taxon>Bdellovibrionales</taxon>
        <taxon>Pseudobdellovibrionaceae</taxon>
        <taxon>Pseudobdellovibrio</taxon>
    </lineage>
</organism>
<dbReference type="PANTHER" id="PTHR36508">
    <property type="entry name" value="PROTEIN SLYX"/>
    <property type="match status" value="1"/>
</dbReference>
<dbReference type="PATRIC" id="fig|1184267.3.peg.1243"/>
<proteinExistence type="predicted"/>
<name>M4VQK8_9BACT</name>
<dbReference type="Proteomes" id="UP000012040">
    <property type="component" value="Chromosome"/>
</dbReference>
<sequence>MTGLLRQSKWLSMNDDSRFINLESKIAHQEFQLEELSQVLYNQQQQIDLLQKQLSHIHKRLQDVTPSPDIGPANEKPPHY</sequence>
<evidence type="ECO:0000256" key="1">
    <source>
        <dbReference type="SAM" id="MobiDB-lite"/>
    </source>
</evidence>
<feature type="region of interest" description="Disordered" evidence="1">
    <location>
        <begin position="60"/>
        <end position="80"/>
    </location>
</feature>
<protein>
    <recommendedName>
        <fullName evidence="4">Protein SlyX homolog</fullName>
    </recommendedName>
</protein>
<dbReference type="PANTHER" id="PTHR36508:SF1">
    <property type="entry name" value="PROTEIN SLYX"/>
    <property type="match status" value="1"/>
</dbReference>
<dbReference type="EMBL" id="CP003537">
    <property type="protein sequence ID" value="AGH95444.1"/>
    <property type="molecule type" value="Genomic_DNA"/>
</dbReference>
<reference evidence="2 3" key="1">
    <citation type="journal article" date="2013" name="ISME J.">
        <title>By their genes ye shall know them: genomic signatures of predatory bacteria.</title>
        <authorList>
            <person name="Pasternak Z."/>
            <person name="Pietrokovski S."/>
            <person name="Rotem O."/>
            <person name="Gophna U."/>
            <person name="Lurie-Weinberger M.N."/>
            <person name="Jurkevitch E."/>
        </authorList>
    </citation>
    <scope>NUCLEOTIDE SEQUENCE [LARGE SCALE GENOMIC DNA]</scope>
    <source>
        <strain evidence="2 3">JSS</strain>
    </source>
</reference>
<dbReference type="STRING" id="1184267.A11Q_1228"/>
<evidence type="ECO:0000313" key="3">
    <source>
        <dbReference type="Proteomes" id="UP000012040"/>
    </source>
</evidence>